<dbReference type="Pfam" id="PF01656">
    <property type="entry name" value="CbiA"/>
    <property type="match status" value="1"/>
</dbReference>
<name>A0A367RSI4_9NOSO</name>
<dbReference type="PANTHER" id="PTHR13696">
    <property type="entry name" value="P-LOOP CONTAINING NUCLEOSIDE TRIPHOSPHATE HYDROLASE"/>
    <property type="match status" value="1"/>
</dbReference>
<dbReference type="InterPro" id="IPR027417">
    <property type="entry name" value="P-loop_NTPase"/>
</dbReference>
<accession>A0A367RSI4</accession>
<dbReference type="EMBL" id="LXQD01000093">
    <property type="protein sequence ID" value="RCJ38674.1"/>
    <property type="molecule type" value="Genomic_DNA"/>
</dbReference>
<evidence type="ECO:0000313" key="2">
    <source>
        <dbReference type="EMBL" id="RCJ38674.1"/>
    </source>
</evidence>
<protein>
    <recommendedName>
        <fullName evidence="1">CobQ/CobB/MinD/ParA nucleotide binding domain-containing protein</fullName>
    </recommendedName>
</protein>
<organism evidence="2 3">
    <name type="scientific">Nostoc minutum NIES-26</name>
    <dbReference type="NCBI Taxonomy" id="1844469"/>
    <lineage>
        <taxon>Bacteria</taxon>
        <taxon>Bacillati</taxon>
        <taxon>Cyanobacteriota</taxon>
        <taxon>Cyanophyceae</taxon>
        <taxon>Nostocales</taxon>
        <taxon>Nostocaceae</taxon>
        <taxon>Nostoc</taxon>
    </lineage>
</organism>
<evidence type="ECO:0000259" key="1">
    <source>
        <dbReference type="Pfam" id="PF01656"/>
    </source>
</evidence>
<keyword evidence="3" id="KW-1185">Reference proteome</keyword>
<dbReference type="SUPFAM" id="SSF52540">
    <property type="entry name" value="P-loop containing nucleoside triphosphate hydrolases"/>
    <property type="match status" value="1"/>
</dbReference>
<dbReference type="PIRSF" id="PIRSF009320">
    <property type="entry name" value="Nuc_binding_HP_1000"/>
    <property type="match status" value="1"/>
</dbReference>
<reference evidence="2" key="1">
    <citation type="submission" date="2016-04" db="EMBL/GenBank/DDBJ databases">
        <authorList>
            <person name="Tabuchi Yagui T.R."/>
        </authorList>
    </citation>
    <scope>NUCLEOTIDE SEQUENCE [LARGE SCALE GENOMIC DNA]</scope>
    <source>
        <strain evidence="2">NIES-26</strain>
    </source>
</reference>
<dbReference type="InterPro" id="IPR002586">
    <property type="entry name" value="CobQ/CobB/MinD/ParA_Nub-bd_dom"/>
</dbReference>
<dbReference type="AlphaFoldDB" id="A0A367RSI4"/>
<evidence type="ECO:0000313" key="3">
    <source>
        <dbReference type="Proteomes" id="UP000252107"/>
    </source>
</evidence>
<dbReference type="InterPro" id="IPR050678">
    <property type="entry name" value="DNA_Partitioning_ATPase"/>
</dbReference>
<dbReference type="Gene3D" id="3.40.50.300">
    <property type="entry name" value="P-loop containing nucleotide triphosphate hydrolases"/>
    <property type="match status" value="1"/>
</dbReference>
<proteinExistence type="predicted"/>
<sequence>MTAFKGGVGKTTSAICLSCLFAQSGYKVLLIDYDPNRSASVWGSRGSLPFQVATENTANRLMAKEKFDFIVIDTPARPTSAEIKELVDGCDLLLAITTPAALSISALNIMVQSFPPKTKYHVLLTVVPPSSEPDGEIAFHTLREQGLPVLEQGIQRLKVYEHASAEGKPVYEIKRGGKKAWEDWKELAKLQPIKDLLT</sequence>
<comment type="caution">
    <text evidence="2">The sequence shown here is derived from an EMBL/GenBank/DDBJ whole genome shotgun (WGS) entry which is preliminary data.</text>
</comment>
<dbReference type="CDD" id="cd02042">
    <property type="entry name" value="ParAB_family"/>
    <property type="match status" value="1"/>
</dbReference>
<feature type="domain" description="CobQ/CobB/MinD/ParA nucleotide binding" evidence="1">
    <location>
        <begin position="2"/>
        <end position="170"/>
    </location>
</feature>
<dbReference type="PANTHER" id="PTHR13696:SF99">
    <property type="entry name" value="COBYRINIC ACID AC-DIAMIDE SYNTHASE"/>
    <property type="match status" value="1"/>
</dbReference>
<gene>
    <name evidence="2" type="ORF">A6770_39570</name>
</gene>
<dbReference type="Proteomes" id="UP000252107">
    <property type="component" value="Unassembled WGS sequence"/>
</dbReference>